<comment type="caution">
    <text evidence="2">The sequence shown here is derived from an EMBL/GenBank/DDBJ whole genome shotgun (WGS) entry which is preliminary data.</text>
</comment>
<evidence type="ECO:0000313" key="3">
    <source>
        <dbReference type="Proteomes" id="UP000736328"/>
    </source>
</evidence>
<proteinExistence type="predicted"/>
<dbReference type="Proteomes" id="UP000736328">
    <property type="component" value="Unassembled WGS sequence"/>
</dbReference>
<reference evidence="2" key="1">
    <citation type="submission" date="2020-07" db="EMBL/GenBank/DDBJ databases">
        <title>Huge and variable diversity of episymbiotic CPR bacteria and DPANN archaea in groundwater ecosystems.</title>
        <authorList>
            <person name="He C.Y."/>
            <person name="Keren R."/>
            <person name="Whittaker M."/>
            <person name="Farag I.F."/>
            <person name="Doudna J."/>
            <person name="Cate J.H.D."/>
            <person name="Banfield J.F."/>
        </authorList>
    </citation>
    <scope>NUCLEOTIDE SEQUENCE</scope>
    <source>
        <strain evidence="2">NC_groundwater_1520_Pr4_B-0.1um_53_5</strain>
    </source>
</reference>
<gene>
    <name evidence="2" type="ORF">HY768_11760</name>
</gene>
<name>A0A933IED8_UNCT6</name>
<feature type="region of interest" description="Disordered" evidence="1">
    <location>
        <begin position="90"/>
        <end position="128"/>
    </location>
</feature>
<protein>
    <submittedName>
        <fullName evidence="2">Uncharacterized protein</fullName>
    </submittedName>
</protein>
<dbReference type="AlphaFoldDB" id="A0A933IED8"/>
<sequence>MDEALKKIEQALESERTASRLKELLPQSKEAAKSPEQAMGIIHYAKAPAEPAIQNQPEVQVEAPRRFEPPPEIDPAAKIGVGAREFTLDELGTDSQPNKDPLMGQILKSSTFREMTLDDLETPDEEGK</sequence>
<feature type="compositionally biased region" description="Acidic residues" evidence="1">
    <location>
        <begin position="117"/>
        <end position="128"/>
    </location>
</feature>
<evidence type="ECO:0000256" key="1">
    <source>
        <dbReference type="SAM" id="MobiDB-lite"/>
    </source>
</evidence>
<evidence type="ECO:0000313" key="2">
    <source>
        <dbReference type="EMBL" id="MBI4727869.1"/>
    </source>
</evidence>
<dbReference type="EMBL" id="JACQXR010000165">
    <property type="protein sequence ID" value="MBI4727869.1"/>
    <property type="molecule type" value="Genomic_DNA"/>
</dbReference>
<accession>A0A933IED8</accession>
<organism evidence="2 3">
    <name type="scientific">candidate division TA06 bacterium</name>
    <dbReference type="NCBI Taxonomy" id="2250710"/>
    <lineage>
        <taxon>Bacteria</taxon>
        <taxon>Bacteria division TA06</taxon>
    </lineage>
</organism>